<dbReference type="Gene3D" id="3.40.30.10">
    <property type="entry name" value="Glutaredoxin"/>
    <property type="match status" value="1"/>
</dbReference>
<accession>A0A1W1YJI6</accession>
<name>A0A1W1YJI6_9LACT</name>
<dbReference type="InterPro" id="IPR036249">
    <property type="entry name" value="Thioredoxin-like_sf"/>
</dbReference>
<evidence type="ECO:0000313" key="1">
    <source>
        <dbReference type="EMBL" id="SMC36390.1"/>
    </source>
</evidence>
<dbReference type="STRING" id="371602.SAMN04487984_0740"/>
<dbReference type="SUPFAM" id="SSF52833">
    <property type="entry name" value="Thioredoxin-like"/>
    <property type="match status" value="1"/>
</dbReference>
<dbReference type="Proteomes" id="UP000243884">
    <property type="component" value="Unassembled WGS sequence"/>
</dbReference>
<keyword evidence="2" id="KW-1185">Reference proteome</keyword>
<evidence type="ECO:0000313" key="2">
    <source>
        <dbReference type="Proteomes" id="UP000243884"/>
    </source>
</evidence>
<dbReference type="AlphaFoldDB" id="A0A1W1YJI6"/>
<dbReference type="EMBL" id="FWXK01000003">
    <property type="protein sequence ID" value="SMC36390.1"/>
    <property type="molecule type" value="Genomic_DNA"/>
</dbReference>
<organism evidence="1 2">
    <name type="scientific">Aerococcus suis</name>
    <dbReference type="NCBI Taxonomy" id="371602"/>
    <lineage>
        <taxon>Bacteria</taxon>
        <taxon>Bacillati</taxon>
        <taxon>Bacillota</taxon>
        <taxon>Bacilli</taxon>
        <taxon>Lactobacillales</taxon>
        <taxon>Aerococcaceae</taxon>
        <taxon>Aerococcus</taxon>
    </lineage>
</organism>
<dbReference type="RefSeq" id="WP_084098686.1">
    <property type="nucleotide sequence ID" value="NZ_FWXK01000003.1"/>
</dbReference>
<sequence>MAQNKQTNNKTLESDAPHHIFELFLFVNPIGKTCLNCEREVMQFVHDTDKKVYIRFIASNNFQVFSNSLKNKENKPHSLHERNDMYYSAHKIAMAFKAGLLQGRKKGRRMLMNMQEHFGKKGHPFSQDELIRIVKQDQTLDLDMWLEDISSPLTLSSYQDDQKLTKQMSIETTPTLVIFDNYNYQYGLKIDRDITAKNIEKVINHMYEMSKTDYHNQPRQKANLRCISKTSK</sequence>
<reference evidence="2" key="1">
    <citation type="submission" date="2017-04" db="EMBL/GenBank/DDBJ databases">
        <authorList>
            <person name="Varghese N."/>
            <person name="Submissions S."/>
        </authorList>
    </citation>
    <scope>NUCLEOTIDE SEQUENCE [LARGE SCALE GENOMIC DNA]</scope>
    <source>
        <strain evidence="2">DSM 21500</strain>
    </source>
</reference>
<gene>
    <name evidence="1" type="ORF">SAMN04487984_0740</name>
</gene>
<proteinExistence type="predicted"/>
<dbReference type="OrthoDB" id="2156137at2"/>
<protein>
    <submittedName>
        <fullName evidence="1">Thioredoxin</fullName>
    </submittedName>
</protein>
<dbReference type="Pfam" id="PF13743">
    <property type="entry name" value="Thioredoxin_5"/>
    <property type="match status" value="1"/>
</dbReference>